<dbReference type="AlphaFoldDB" id="A0A1M5FXV7"/>
<evidence type="ECO:0000313" key="1">
    <source>
        <dbReference type="EMBL" id="SHF96293.1"/>
    </source>
</evidence>
<accession>A0A1M5FXV7</accession>
<evidence type="ECO:0000313" key="2">
    <source>
        <dbReference type="Proteomes" id="UP000184159"/>
    </source>
</evidence>
<gene>
    <name evidence="1" type="ORF">SAMN02745781_03613</name>
</gene>
<dbReference type="RefSeq" id="WP_072962454.1">
    <property type="nucleotide sequence ID" value="NZ_FQUH01000022.1"/>
</dbReference>
<dbReference type="Proteomes" id="UP000184159">
    <property type="component" value="Unassembled WGS sequence"/>
</dbReference>
<name>A0A1M5FXV7_VIBGA</name>
<proteinExistence type="predicted"/>
<protein>
    <submittedName>
        <fullName evidence="1">Uncharacterized protein</fullName>
    </submittedName>
</protein>
<dbReference type="EMBL" id="FQUH01000022">
    <property type="protein sequence ID" value="SHF96293.1"/>
    <property type="molecule type" value="Genomic_DNA"/>
</dbReference>
<keyword evidence="2" id="KW-1185">Reference proteome</keyword>
<reference evidence="2" key="1">
    <citation type="submission" date="2016-11" db="EMBL/GenBank/DDBJ databases">
        <authorList>
            <person name="Varghese N."/>
            <person name="Submissions S."/>
        </authorList>
    </citation>
    <scope>NUCLEOTIDE SEQUENCE [LARGE SCALE GENOMIC DNA]</scope>
    <source>
        <strain evidence="2">DSM 21264</strain>
    </source>
</reference>
<sequence>MNKYHHISAMVHDLGVVRLTVWGTVRDVIKLIEFECTKPPHCSGGYSKSDDQFLTLTSVEQWL</sequence>
<organism evidence="1 2">
    <name type="scientific">Vibrio gazogenes DSM 21264 = NBRC 103151</name>
    <dbReference type="NCBI Taxonomy" id="1123492"/>
    <lineage>
        <taxon>Bacteria</taxon>
        <taxon>Pseudomonadati</taxon>
        <taxon>Pseudomonadota</taxon>
        <taxon>Gammaproteobacteria</taxon>
        <taxon>Vibrionales</taxon>
        <taxon>Vibrionaceae</taxon>
        <taxon>Vibrio</taxon>
    </lineage>
</organism>